<organism evidence="1 2">
    <name type="scientific">Paenibacillus baekrokdamisoli</name>
    <dbReference type="NCBI Taxonomy" id="1712516"/>
    <lineage>
        <taxon>Bacteria</taxon>
        <taxon>Bacillati</taxon>
        <taxon>Bacillota</taxon>
        <taxon>Bacilli</taxon>
        <taxon>Bacillales</taxon>
        <taxon>Paenibacillaceae</taxon>
        <taxon>Paenibacillus</taxon>
    </lineage>
</organism>
<dbReference type="KEGG" id="pbk:Back11_39520"/>
<protein>
    <submittedName>
        <fullName evidence="1">Uncharacterized protein</fullName>
    </submittedName>
</protein>
<proteinExistence type="predicted"/>
<evidence type="ECO:0000313" key="1">
    <source>
        <dbReference type="EMBL" id="BBH22607.1"/>
    </source>
</evidence>
<sequence>MRDKGNVYLVLGQLEDNYAVSSVDEIHLVAIYSKRSLNNVR</sequence>
<name>A0A3G9IUX0_9BACL</name>
<reference evidence="1 2" key="1">
    <citation type="submission" date="2018-11" db="EMBL/GenBank/DDBJ databases">
        <title>Complete genome sequence of Paenibacillus baekrokdamisoli strain KCTC 33723.</title>
        <authorList>
            <person name="Kang S.W."/>
            <person name="Lee K.C."/>
            <person name="Kim K.K."/>
            <person name="Kim J.S."/>
            <person name="Kim D.S."/>
            <person name="Ko S.H."/>
            <person name="Yang S.H."/>
            <person name="Lee J.S."/>
        </authorList>
    </citation>
    <scope>NUCLEOTIDE SEQUENCE [LARGE SCALE GENOMIC DNA]</scope>
    <source>
        <strain evidence="1 2">KCTC 33723</strain>
    </source>
</reference>
<dbReference type="RefSeq" id="WP_260182396.1">
    <property type="nucleotide sequence ID" value="NZ_AP019308.1"/>
</dbReference>
<evidence type="ECO:0000313" key="2">
    <source>
        <dbReference type="Proteomes" id="UP000275368"/>
    </source>
</evidence>
<dbReference type="Proteomes" id="UP000275368">
    <property type="component" value="Chromosome"/>
</dbReference>
<dbReference type="AlphaFoldDB" id="A0A3G9IUX0"/>
<keyword evidence="2" id="KW-1185">Reference proteome</keyword>
<dbReference type="EMBL" id="AP019308">
    <property type="protein sequence ID" value="BBH22607.1"/>
    <property type="molecule type" value="Genomic_DNA"/>
</dbReference>
<accession>A0A3G9IUX0</accession>
<gene>
    <name evidence="1" type="ORF">Back11_39520</name>
</gene>